<comment type="caution">
    <text evidence="11">The sequence shown here is derived from an EMBL/GenBank/DDBJ whole genome shotgun (WGS) entry which is preliminary data.</text>
</comment>
<dbReference type="CDD" id="cd00110">
    <property type="entry name" value="LamG"/>
    <property type="match status" value="1"/>
</dbReference>
<evidence type="ECO:0000256" key="5">
    <source>
        <dbReference type="ARBA" id="ARBA00023295"/>
    </source>
</evidence>
<keyword evidence="8" id="KW-1133">Transmembrane helix</keyword>
<evidence type="ECO:0000259" key="9">
    <source>
        <dbReference type="PROSITE" id="PS50093"/>
    </source>
</evidence>
<dbReference type="InterPro" id="IPR013320">
    <property type="entry name" value="ConA-like_dom_sf"/>
</dbReference>
<dbReference type="SUPFAM" id="SSF63825">
    <property type="entry name" value="YWTD domain"/>
    <property type="match status" value="1"/>
</dbReference>
<dbReference type="CDD" id="cd00063">
    <property type="entry name" value="FN3"/>
    <property type="match status" value="1"/>
</dbReference>
<proteinExistence type="predicted"/>
<protein>
    <submittedName>
        <fullName evidence="11">PKD domain-containing protein</fullName>
    </submittedName>
</protein>
<evidence type="ECO:0000313" key="11">
    <source>
        <dbReference type="EMBL" id="MRG60096.1"/>
    </source>
</evidence>
<keyword evidence="6" id="KW-0119">Carbohydrate metabolism</keyword>
<evidence type="ECO:0000256" key="1">
    <source>
        <dbReference type="ARBA" id="ARBA00004316"/>
    </source>
</evidence>
<keyword evidence="12" id="KW-1185">Reference proteome</keyword>
<dbReference type="SUPFAM" id="SSF49265">
    <property type="entry name" value="Fibronectin type III"/>
    <property type="match status" value="1"/>
</dbReference>
<evidence type="ECO:0000256" key="2">
    <source>
        <dbReference type="ARBA" id="ARBA00022729"/>
    </source>
</evidence>
<dbReference type="Pfam" id="PF18911">
    <property type="entry name" value="PKD_4"/>
    <property type="match status" value="2"/>
</dbReference>
<dbReference type="InterPro" id="IPR035986">
    <property type="entry name" value="PKD_dom_sf"/>
</dbReference>
<dbReference type="Gene3D" id="2.60.40.10">
    <property type="entry name" value="Immunoglobulins"/>
    <property type="match status" value="3"/>
</dbReference>
<sequence length="1426" mass="147880">MCDASADDAGATVATQQEPIEPASGSRRGRRVFVAAVAVVLAGLFSTAVAAAPAQADTAPPVGQGPETVSADPLPTAQIDGVVWTQTASATTVYAGGQFTKARPAGAAAGTNETARNNLLAYNAETGALTGWNPSPNGRVLGTALSPDGSRLYVAGTFTSIAGETRYRLAAFDTATGTLVANWRPGTNALVNDIVATASTVYLVGEFTNVNNVARTRVAAVSASTGALLPFNPVLAGGYGARAVVVSPDQAKVVIGGSFTSTNGSTNPGRGLAALDAATGASLPWAINSVIRNGGNNAAIYSLASDGDSVYGSGYDFGGSKTEDDFEGSFRASWSDGSMVWMEDCHGDTYSVFPQGDVVYKAGHSHYCGNIGEFPQLDPWYLNHALAFAKEPSTRAITPDIWGYRSFTGNTAGKLLHWYPTWFTGSATGIGQAGWDVTANSRYVFYGGEFTGINGIRQQGLVRFAKKDVATNKTGPTIQGGQWEVTTTSFRAGAARISWRANHDADNAVLKYELFKRNVSAPLVTKEVSSTYWVRELMSHTDTDVTPGQTYEYRVRATDPSGNSTVSDWTAVTVANEGSSTPLDDAILGDEPTYYWPLNEASGTAGYDWATGNDVVTTANATRGQAGPITGGNATRFTGSDSFAATRVSEVGPNTFSVEAWFRTTSSSGGKIVGFGDRNSGTSGNYDRHIYIDGSGRISFGVHPGAVRVVQSDTGYNDGDWHQVVGTLSPGGQELYVDGRRVGARADTTSGQAYSGYWRIGGDNLGGWPNVGNQYLNGTIGNVAVYQVPLKRAEVDAHWVASGRTSTLPAAPADAYGKAVFDLGPSLYWRLGETSGSTAADTGPDGSSATYAGQVVKNQAGALAGVSNAAARFNPSKNIFGTWTTALVASSRSYANPTTFAIETWVKTSTTTGGKIVGFGSSRTGLSESYDRHVYMNPDGRLNFGVWTGAAQVIQTPQSYNDNQWHHIVAQMSPNGMELYVDGVLAGTHPNTVAQDYTGFWRVGGDNGWDGDPWFKGTVDEVAVYPAPLSAVQVAQHRDLGIGVTPNQPPTADFTVTTEHLDAAFTSVASDGDGSVVDHAWTFGDGATASGASASHTYGAAGTYAVTLTVTDDDGATAAKSVDVTVTAPPPPNEAPTAAFTQLASGRMVAFDGATSSDPDGSVVGYAWDFGDGSTGAGAAPTHEYAAAGTYDVELTVTDDDGATDSVAIDVTVTDVPPPTVLAQDAFGRTVSGGWGSADTGGAWTALGGAAAFSVANGSGIVSLIPSHTREGRLSGVSQAAATIDVQFSSDVASVGGTASATVIGRQVGTATYSGRVRLEPNGIIRLYILRDEVALGGGSYVLPGAYVPGEILNVRVEVSGTNPTTVKGKVWRNGSPEPAWQLQGSDSTAGLQAAGTIGIKSALSSVSTVPTTRLSYDNLRVVIPQ</sequence>
<organism evidence="11 12">
    <name type="scientific">Agromyces agglutinans</name>
    <dbReference type="NCBI Taxonomy" id="2662258"/>
    <lineage>
        <taxon>Bacteria</taxon>
        <taxon>Bacillati</taxon>
        <taxon>Actinomycetota</taxon>
        <taxon>Actinomycetes</taxon>
        <taxon>Micrococcales</taxon>
        <taxon>Microbacteriaceae</taxon>
        <taxon>Agromyces</taxon>
    </lineage>
</organism>
<feature type="domain" description="PKD" evidence="9">
    <location>
        <begin position="1132"/>
        <end position="1214"/>
    </location>
</feature>
<dbReference type="EMBL" id="WJIF01000004">
    <property type="protein sequence ID" value="MRG60096.1"/>
    <property type="molecule type" value="Genomic_DNA"/>
</dbReference>
<feature type="domain" description="Fibronectin type-III" evidence="10">
    <location>
        <begin position="479"/>
        <end position="577"/>
    </location>
</feature>
<evidence type="ECO:0000256" key="7">
    <source>
        <dbReference type="SAM" id="MobiDB-lite"/>
    </source>
</evidence>
<dbReference type="GO" id="GO:0042995">
    <property type="term" value="C:cell projection"/>
    <property type="evidence" value="ECO:0007669"/>
    <property type="project" value="UniProtKB-SubCell"/>
</dbReference>
<dbReference type="SMART" id="SM00089">
    <property type="entry name" value="PKD"/>
    <property type="match status" value="2"/>
</dbReference>
<feature type="transmembrane region" description="Helical" evidence="8">
    <location>
        <begin position="32"/>
        <end position="52"/>
    </location>
</feature>
<keyword evidence="5" id="KW-0378">Hydrolase</keyword>
<evidence type="ECO:0000256" key="3">
    <source>
        <dbReference type="ARBA" id="ARBA00023157"/>
    </source>
</evidence>
<dbReference type="InterPro" id="IPR013783">
    <property type="entry name" value="Ig-like_fold"/>
</dbReference>
<dbReference type="CDD" id="cd00146">
    <property type="entry name" value="PKD"/>
    <property type="match status" value="2"/>
</dbReference>
<evidence type="ECO:0000259" key="10">
    <source>
        <dbReference type="PROSITE" id="PS50853"/>
    </source>
</evidence>
<dbReference type="Pfam" id="PF13385">
    <property type="entry name" value="Laminin_G_3"/>
    <property type="match status" value="2"/>
</dbReference>
<keyword evidence="5" id="KW-0326">Glycosidase</keyword>
<dbReference type="PROSITE" id="PS50093">
    <property type="entry name" value="PKD"/>
    <property type="match status" value="2"/>
</dbReference>
<dbReference type="InterPro" id="IPR006558">
    <property type="entry name" value="LamG-like"/>
</dbReference>
<dbReference type="InterPro" id="IPR022409">
    <property type="entry name" value="PKD/Chitinase_dom"/>
</dbReference>
<comment type="subcellular location">
    <subcellularLocation>
        <location evidence="1">Cell projection</location>
    </subcellularLocation>
</comment>
<accession>A0A6I2FCA7</accession>
<evidence type="ECO:0000313" key="12">
    <source>
        <dbReference type="Proteomes" id="UP000431080"/>
    </source>
</evidence>
<keyword evidence="8" id="KW-0472">Membrane</keyword>
<keyword evidence="8" id="KW-0812">Transmembrane</keyword>
<dbReference type="SUPFAM" id="SSF49299">
    <property type="entry name" value="PKD domain"/>
    <property type="match status" value="2"/>
</dbReference>
<dbReference type="RefSeq" id="WP_153684545.1">
    <property type="nucleotide sequence ID" value="NZ_WJIF01000004.1"/>
</dbReference>
<dbReference type="SUPFAM" id="SSF49899">
    <property type="entry name" value="Concanavalin A-like lectins/glucanases"/>
    <property type="match status" value="2"/>
</dbReference>
<keyword evidence="3" id="KW-1015">Disulfide bond</keyword>
<evidence type="ECO:0000256" key="6">
    <source>
        <dbReference type="ARBA" id="ARBA00023326"/>
    </source>
</evidence>
<evidence type="ECO:0000256" key="8">
    <source>
        <dbReference type="SAM" id="Phobius"/>
    </source>
</evidence>
<name>A0A6I2FCA7_9MICO</name>
<feature type="domain" description="PKD" evidence="9">
    <location>
        <begin position="1046"/>
        <end position="1129"/>
    </location>
</feature>
<dbReference type="PROSITE" id="PS50853">
    <property type="entry name" value="FN3"/>
    <property type="match status" value="1"/>
</dbReference>
<dbReference type="Gene3D" id="2.60.120.200">
    <property type="match status" value="2"/>
</dbReference>
<dbReference type="InterPro" id="IPR000601">
    <property type="entry name" value="PKD_dom"/>
</dbReference>
<dbReference type="InterPro" id="IPR003961">
    <property type="entry name" value="FN3_dom"/>
</dbReference>
<feature type="region of interest" description="Disordered" evidence="7">
    <location>
        <begin position="1"/>
        <end position="27"/>
    </location>
</feature>
<reference evidence="11 12" key="1">
    <citation type="submission" date="2019-10" db="EMBL/GenBank/DDBJ databases">
        <authorList>
            <person name="Nie G."/>
            <person name="Ming H."/>
            <person name="Yi B."/>
        </authorList>
    </citation>
    <scope>NUCLEOTIDE SEQUENCE [LARGE SCALE GENOMIC DNA]</scope>
    <source>
        <strain evidence="11 12">CFH 90414</strain>
    </source>
</reference>
<dbReference type="InterPro" id="IPR036116">
    <property type="entry name" value="FN3_sf"/>
</dbReference>
<keyword evidence="6" id="KW-0624">Polysaccharide degradation</keyword>
<keyword evidence="2" id="KW-0732">Signal</keyword>
<dbReference type="SMART" id="SM00560">
    <property type="entry name" value="LamGL"/>
    <property type="match status" value="1"/>
</dbReference>
<gene>
    <name evidence="11" type="ORF">GE115_09465</name>
</gene>
<dbReference type="GO" id="GO:0000272">
    <property type="term" value="P:polysaccharide catabolic process"/>
    <property type="evidence" value="ECO:0007669"/>
    <property type="project" value="UniProtKB-KW"/>
</dbReference>
<keyword evidence="4" id="KW-0966">Cell projection</keyword>
<evidence type="ECO:0000256" key="4">
    <source>
        <dbReference type="ARBA" id="ARBA00023273"/>
    </source>
</evidence>
<dbReference type="Proteomes" id="UP000431080">
    <property type="component" value="Unassembled WGS sequence"/>
</dbReference>
<dbReference type="GO" id="GO:0016798">
    <property type="term" value="F:hydrolase activity, acting on glycosyl bonds"/>
    <property type="evidence" value="ECO:0007669"/>
    <property type="project" value="UniProtKB-KW"/>
</dbReference>
<dbReference type="InterPro" id="IPR001791">
    <property type="entry name" value="Laminin_G"/>
</dbReference>